<dbReference type="Gene3D" id="3.40.50.150">
    <property type="entry name" value="Vaccinia Virus protein VP39"/>
    <property type="match status" value="1"/>
</dbReference>
<accession>A0A7M5V5U8</accession>
<keyword evidence="5" id="KW-1185">Reference proteome</keyword>
<dbReference type="SUPFAM" id="SSF53335">
    <property type="entry name" value="S-adenosyl-L-methionine-dependent methyltransferases"/>
    <property type="match status" value="1"/>
</dbReference>
<feature type="region of interest" description="Disordered" evidence="3">
    <location>
        <begin position="1"/>
        <end position="26"/>
    </location>
</feature>
<dbReference type="EnsemblMetazoa" id="CLYHEMT011931.1">
    <property type="protein sequence ID" value="CLYHEMP011931.1"/>
    <property type="gene ID" value="CLYHEMG011931"/>
</dbReference>
<feature type="compositionally biased region" description="Low complexity" evidence="3">
    <location>
        <begin position="14"/>
        <end position="25"/>
    </location>
</feature>
<protein>
    <recommendedName>
        <fullName evidence="6">SAM dependent carboxyl methyltransferase</fullName>
    </recommendedName>
</protein>
<keyword evidence="2" id="KW-0460">Magnesium</keyword>
<reference evidence="4" key="1">
    <citation type="submission" date="2021-01" db="UniProtKB">
        <authorList>
            <consortium name="EnsemblMetazoa"/>
        </authorList>
    </citation>
    <scope>IDENTIFICATION</scope>
</reference>
<dbReference type="GeneID" id="136823638"/>
<dbReference type="RefSeq" id="XP_066935918.1">
    <property type="nucleotide sequence ID" value="XM_067079817.1"/>
</dbReference>
<dbReference type="GO" id="GO:0046872">
    <property type="term" value="F:metal ion binding"/>
    <property type="evidence" value="ECO:0007669"/>
    <property type="project" value="UniProtKB-KW"/>
</dbReference>
<dbReference type="Proteomes" id="UP000594262">
    <property type="component" value="Unplaced"/>
</dbReference>
<evidence type="ECO:0000256" key="2">
    <source>
        <dbReference type="ARBA" id="ARBA00022842"/>
    </source>
</evidence>
<dbReference type="InterPro" id="IPR042086">
    <property type="entry name" value="MeTrfase_capping"/>
</dbReference>
<dbReference type="AlphaFoldDB" id="A0A7M5V5U8"/>
<organism evidence="4 5">
    <name type="scientific">Clytia hemisphaerica</name>
    <dbReference type="NCBI Taxonomy" id="252671"/>
    <lineage>
        <taxon>Eukaryota</taxon>
        <taxon>Metazoa</taxon>
        <taxon>Cnidaria</taxon>
        <taxon>Hydrozoa</taxon>
        <taxon>Hydroidolina</taxon>
        <taxon>Leptothecata</taxon>
        <taxon>Obeliida</taxon>
        <taxon>Clytiidae</taxon>
        <taxon>Clytia</taxon>
    </lineage>
</organism>
<evidence type="ECO:0000256" key="3">
    <source>
        <dbReference type="SAM" id="MobiDB-lite"/>
    </source>
</evidence>
<evidence type="ECO:0000256" key="1">
    <source>
        <dbReference type="ARBA" id="ARBA00022723"/>
    </source>
</evidence>
<dbReference type="InterPro" id="IPR029063">
    <property type="entry name" value="SAM-dependent_MTases_sf"/>
</dbReference>
<dbReference type="GO" id="GO:0008168">
    <property type="term" value="F:methyltransferase activity"/>
    <property type="evidence" value="ECO:0007669"/>
    <property type="project" value="InterPro"/>
</dbReference>
<evidence type="ECO:0000313" key="4">
    <source>
        <dbReference type="EnsemblMetazoa" id="CLYHEMP011931.1"/>
    </source>
</evidence>
<evidence type="ECO:0008006" key="6">
    <source>
        <dbReference type="Google" id="ProtNLM"/>
    </source>
</evidence>
<dbReference type="Pfam" id="PF03492">
    <property type="entry name" value="Methyltransf_7"/>
    <property type="match status" value="1"/>
</dbReference>
<evidence type="ECO:0000313" key="5">
    <source>
        <dbReference type="Proteomes" id="UP000594262"/>
    </source>
</evidence>
<dbReference type="PANTHER" id="PTHR31009">
    <property type="entry name" value="S-ADENOSYL-L-METHIONINE:CARBOXYL METHYLTRANSFERASE FAMILY PROTEIN"/>
    <property type="match status" value="1"/>
</dbReference>
<name>A0A7M5V5U8_9CNID</name>
<dbReference type="OrthoDB" id="1890922at2759"/>
<sequence>MDESSDPHSHIPYGEDGSGLYSDSSDGCRDAINSTEKVFLQSIRTILSKNAEKPPVFVMADYGTADGGTSMPLFYSAVTLIKDLCGGEQHVHVIYEDQSTNDFKSLFLRLNCLLPGSSKSFLKDFSNTYISAVGVSFYENCVPPESYHLGFAASCFHWLRKKPANLKNVIHHTLSTDSAELESLAKQASEDWEEILLKRAEELKKGGRFISRQFCVDENGNMAGKTKYAKCGMFQTFNEILNEMLTSGRITKDEFVNTNINSYYRTKQEYTAPFQPGSKVTKAGLHLVSIESEITRCPYHEKWMKERADSREHARFYINDFRVWSNHSIFAGLSEARPEDERRKIVDEFYQKYEDRIAANPDDHSLDIVHAVIVVEKN</sequence>
<keyword evidence="1" id="KW-0479">Metal-binding</keyword>
<dbReference type="Gene3D" id="1.10.1200.270">
    <property type="entry name" value="Methyltransferase, alpha-helical capping domain"/>
    <property type="match status" value="1"/>
</dbReference>
<dbReference type="InterPro" id="IPR005299">
    <property type="entry name" value="MeTrfase_7"/>
</dbReference>
<proteinExistence type="predicted"/>